<sequence>MKSMSISVILDWIPDKYRIFYKSTGLDQLFQHARMLDDSMEIIDNDFLYLTQEISFLDREWDIRKPRFLIFCTKTGSKEGQINPSWMEHAAILYTDEPFHKVFREFLDIFDKYYAWYEQCLKIIIENKDVSDLLDYAATFLCNPIALFDPTGKLLHYTGKFQGKIEGTLWDEVINFGFTPTESIYPDEHQRIMQEIHSGNRLISSVFRQDPSHHSLTAPLYFEGKNFGAFGTTDMNGPFTEAQKALLLEVVHFTELAMNHQIQAFLLQDEENYYVIRLLQGYPADELSTSYYLQARNYTNEDIWYLYQFSLPESDVSDTRQSAYIHQIKNILPHGVVLYFEHSIVAVCRRRDFDPDYEKSYAALEDLLKRLSLKVYISTRFFRFTELSMAYGQCRLMKSYPLEPQKHIQRFDEAFPHVLYGVLKEKNSLPGFCHPAVLSLWQSHMEQDLTLIHNLKCYLINGRNIAETARTLHLHRNTLIYRLRKIEDLLHISLDYLDENMLLYLLISCFICETL</sequence>
<dbReference type="PANTHER" id="PTHR33744:SF15">
    <property type="entry name" value="CARBOHYDRATE DIACID REGULATOR"/>
    <property type="match status" value="1"/>
</dbReference>
<reference evidence="2" key="1">
    <citation type="submission" date="2021-04" db="EMBL/GenBank/DDBJ databases">
        <title>Proteiniclasticum sedimins sp. nov., an obligate anaerobic bacterium isolated from anaerobic sludge.</title>
        <authorList>
            <person name="Liu J."/>
        </authorList>
    </citation>
    <scope>NUCLEOTIDE SEQUENCE</scope>
    <source>
        <strain evidence="2">BAD-10</strain>
    </source>
</reference>
<proteinExistence type="predicted"/>
<evidence type="ECO:0000259" key="1">
    <source>
        <dbReference type="Pfam" id="PF13556"/>
    </source>
</evidence>
<organism evidence="2 3">
    <name type="scientific">Proteiniclasticum sediminis</name>
    <dbReference type="NCBI Taxonomy" id="2804028"/>
    <lineage>
        <taxon>Bacteria</taxon>
        <taxon>Bacillati</taxon>
        <taxon>Bacillota</taxon>
        <taxon>Clostridia</taxon>
        <taxon>Eubacteriales</taxon>
        <taxon>Clostridiaceae</taxon>
        <taxon>Proteiniclasticum</taxon>
    </lineage>
</organism>
<evidence type="ECO:0000313" key="2">
    <source>
        <dbReference type="EMBL" id="MBR0577281.1"/>
    </source>
</evidence>
<dbReference type="Proteomes" id="UP000675379">
    <property type="component" value="Unassembled WGS sequence"/>
</dbReference>
<keyword evidence="3" id="KW-1185">Reference proteome</keyword>
<dbReference type="Gene3D" id="1.10.10.2840">
    <property type="entry name" value="PucR C-terminal helix-turn-helix domain"/>
    <property type="match status" value="1"/>
</dbReference>
<dbReference type="InterPro" id="IPR009057">
    <property type="entry name" value="Homeodomain-like_sf"/>
</dbReference>
<dbReference type="RefSeq" id="WP_211802695.1">
    <property type="nucleotide sequence ID" value="NZ_JAGSCS010000025.1"/>
</dbReference>
<accession>A0A941CTT8</accession>
<dbReference type="SUPFAM" id="SSF46689">
    <property type="entry name" value="Homeodomain-like"/>
    <property type="match status" value="1"/>
</dbReference>
<name>A0A941CTT8_9CLOT</name>
<comment type="caution">
    <text evidence="2">The sequence shown here is derived from an EMBL/GenBank/DDBJ whole genome shotgun (WGS) entry which is preliminary data.</text>
</comment>
<dbReference type="InterPro" id="IPR025736">
    <property type="entry name" value="PucR_C-HTH_dom"/>
</dbReference>
<dbReference type="PANTHER" id="PTHR33744">
    <property type="entry name" value="CARBOHYDRATE DIACID REGULATOR"/>
    <property type="match status" value="1"/>
</dbReference>
<gene>
    <name evidence="2" type="ORF">KCG48_13250</name>
</gene>
<dbReference type="EMBL" id="JAGSCS010000025">
    <property type="protein sequence ID" value="MBR0577281.1"/>
    <property type="molecule type" value="Genomic_DNA"/>
</dbReference>
<protein>
    <submittedName>
        <fullName evidence="2">Helix-turn-helix domain-containing protein</fullName>
    </submittedName>
</protein>
<dbReference type="InterPro" id="IPR051448">
    <property type="entry name" value="CdaR-like_regulators"/>
</dbReference>
<dbReference type="Pfam" id="PF13556">
    <property type="entry name" value="HTH_30"/>
    <property type="match status" value="1"/>
</dbReference>
<evidence type="ECO:0000313" key="3">
    <source>
        <dbReference type="Proteomes" id="UP000675379"/>
    </source>
</evidence>
<feature type="domain" description="PucR C-terminal helix-turn-helix" evidence="1">
    <location>
        <begin position="451"/>
        <end position="505"/>
    </location>
</feature>
<dbReference type="AlphaFoldDB" id="A0A941CTT8"/>
<dbReference type="InterPro" id="IPR042070">
    <property type="entry name" value="PucR_C-HTH_sf"/>
</dbReference>